<accession>A0A6M3JJF4</accession>
<sequence length="49" mass="5656">MMTRPEILKRISAEREAYYAILEAAQEVYLAKIEALRAELKEVENGKTD</sequence>
<gene>
    <name evidence="1" type="ORF">MM415A03788_0003</name>
</gene>
<protein>
    <submittedName>
        <fullName evidence="1">Uncharacterized protein</fullName>
    </submittedName>
</protein>
<reference evidence="1" key="1">
    <citation type="submission" date="2020-03" db="EMBL/GenBank/DDBJ databases">
        <title>The deep terrestrial virosphere.</title>
        <authorList>
            <person name="Holmfeldt K."/>
            <person name="Nilsson E."/>
            <person name="Simone D."/>
            <person name="Lopez-Fernandez M."/>
            <person name="Wu X."/>
            <person name="de Brujin I."/>
            <person name="Lundin D."/>
            <person name="Andersson A."/>
            <person name="Bertilsson S."/>
            <person name="Dopson M."/>
        </authorList>
    </citation>
    <scope>NUCLEOTIDE SEQUENCE</scope>
    <source>
        <strain evidence="1">MM415A03788</strain>
    </source>
</reference>
<dbReference type="AlphaFoldDB" id="A0A6M3JJF4"/>
<evidence type="ECO:0000313" key="1">
    <source>
        <dbReference type="EMBL" id="QJA70319.1"/>
    </source>
</evidence>
<proteinExistence type="predicted"/>
<dbReference type="EMBL" id="MT141783">
    <property type="protein sequence ID" value="QJA70319.1"/>
    <property type="molecule type" value="Genomic_DNA"/>
</dbReference>
<name>A0A6M3JJF4_9ZZZZ</name>
<organism evidence="1">
    <name type="scientific">viral metagenome</name>
    <dbReference type="NCBI Taxonomy" id="1070528"/>
    <lineage>
        <taxon>unclassified sequences</taxon>
        <taxon>metagenomes</taxon>
        <taxon>organismal metagenomes</taxon>
    </lineage>
</organism>